<reference evidence="2 3" key="1">
    <citation type="submission" date="2021-02" db="EMBL/GenBank/DDBJ databases">
        <authorList>
            <person name="Han P."/>
        </authorList>
    </citation>
    <scope>NUCLEOTIDE SEQUENCE [LARGE SCALE GENOMIC DNA]</scope>
    <source>
        <strain evidence="2">Candidatus Nitrospira sp. ZN2</strain>
    </source>
</reference>
<feature type="compositionally biased region" description="Basic and acidic residues" evidence="1">
    <location>
        <begin position="89"/>
        <end position="104"/>
    </location>
</feature>
<comment type="caution">
    <text evidence="2">The sequence shown here is derived from an EMBL/GenBank/DDBJ whole genome shotgun (WGS) entry which is preliminary data.</text>
</comment>
<name>A0ABM8QUK0_9BACT</name>
<proteinExistence type="predicted"/>
<accession>A0ABM8QUK0</accession>
<gene>
    <name evidence="2" type="ORF">NSPZN2_11463</name>
</gene>
<dbReference type="Proteomes" id="UP000675880">
    <property type="component" value="Unassembled WGS sequence"/>
</dbReference>
<keyword evidence="3" id="KW-1185">Reference proteome</keyword>
<protein>
    <submittedName>
        <fullName evidence="2">Uncharacterized protein</fullName>
    </submittedName>
</protein>
<evidence type="ECO:0000313" key="3">
    <source>
        <dbReference type="Proteomes" id="UP000675880"/>
    </source>
</evidence>
<organism evidence="2 3">
    <name type="scientific">Nitrospira defluvii</name>
    <dbReference type="NCBI Taxonomy" id="330214"/>
    <lineage>
        <taxon>Bacteria</taxon>
        <taxon>Pseudomonadati</taxon>
        <taxon>Nitrospirota</taxon>
        <taxon>Nitrospiria</taxon>
        <taxon>Nitrospirales</taxon>
        <taxon>Nitrospiraceae</taxon>
        <taxon>Nitrospira</taxon>
    </lineage>
</organism>
<sequence length="104" mass="11587">MFLDLHANLFGDVGPCGQFRHALTHQGAFTQITLALPDQKAINIIGLSSWRLRPILLFRRNALLPGAHLAERAVGMVADIGGRIRSQRRRGDHEGTEKPPSRRE</sequence>
<feature type="region of interest" description="Disordered" evidence="1">
    <location>
        <begin position="84"/>
        <end position="104"/>
    </location>
</feature>
<evidence type="ECO:0000313" key="2">
    <source>
        <dbReference type="EMBL" id="CAE6716234.1"/>
    </source>
</evidence>
<evidence type="ECO:0000256" key="1">
    <source>
        <dbReference type="SAM" id="MobiDB-lite"/>
    </source>
</evidence>
<dbReference type="EMBL" id="CAJNBJ010000001">
    <property type="protein sequence ID" value="CAE6716234.1"/>
    <property type="molecule type" value="Genomic_DNA"/>
</dbReference>